<dbReference type="Pfam" id="PF00480">
    <property type="entry name" value="ROK"/>
    <property type="match status" value="1"/>
</dbReference>
<dbReference type="EMBL" id="VIWP01000003">
    <property type="protein sequence ID" value="TWF54436.1"/>
    <property type="molecule type" value="Genomic_DNA"/>
</dbReference>
<comment type="catalytic activity">
    <reaction evidence="9">
        <text>N-acetyl-D-glucosamine + ATP = N-acetyl-D-glucosamine 6-phosphate + ADP + H(+)</text>
        <dbReference type="Rhea" id="RHEA:17417"/>
        <dbReference type="ChEBI" id="CHEBI:15378"/>
        <dbReference type="ChEBI" id="CHEBI:30616"/>
        <dbReference type="ChEBI" id="CHEBI:57513"/>
        <dbReference type="ChEBI" id="CHEBI:456216"/>
        <dbReference type="ChEBI" id="CHEBI:506227"/>
        <dbReference type="EC" id="2.7.1.59"/>
    </reaction>
</comment>
<protein>
    <recommendedName>
        <fullName evidence="1">N-acetylglucosamine kinase</fullName>
        <ecNumber evidence="1">2.7.1.59</ecNumber>
    </recommendedName>
</protein>
<keyword evidence="3" id="KW-0479">Metal-binding</keyword>
<dbReference type="GO" id="GO:0046872">
    <property type="term" value="F:metal ion binding"/>
    <property type="evidence" value="ECO:0007669"/>
    <property type="project" value="UniProtKB-KW"/>
</dbReference>
<dbReference type="PROSITE" id="PS01125">
    <property type="entry name" value="ROK"/>
    <property type="match status" value="1"/>
</dbReference>
<evidence type="ECO:0000256" key="7">
    <source>
        <dbReference type="ARBA" id="ARBA00022840"/>
    </source>
</evidence>
<evidence type="ECO:0000256" key="8">
    <source>
        <dbReference type="ARBA" id="ARBA00023277"/>
    </source>
</evidence>
<keyword evidence="4" id="KW-0547">Nucleotide-binding</keyword>
<evidence type="ECO:0000256" key="6">
    <source>
        <dbReference type="ARBA" id="ARBA00022833"/>
    </source>
</evidence>
<dbReference type="PANTHER" id="PTHR18964:SF162">
    <property type="entry name" value="N-ACETYL-D-GLUCOSAMINE KINASE"/>
    <property type="match status" value="1"/>
</dbReference>
<evidence type="ECO:0000313" key="11">
    <source>
        <dbReference type="Proteomes" id="UP000320653"/>
    </source>
</evidence>
<keyword evidence="5 10" id="KW-0418">Kinase</keyword>
<evidence type="ECO:0000313" key="10">
    <source>
        <dbReference type="EMBL" id="TWF54436.1"/>
    </source>
</evidence>
<evidence type="ECO:0000256" key="5">
    <source>
        <dbReference type="ARBA" id="ARBA00022777"/>
    </source>
</evidence>
<sequence length="325" mass="32964">MTGAAVLSRPLEAKGNLPVFCADIGGSFMKFAVSAMPGALTLLERVPTPAANWDDFCGALSALVTRHADKGDPASPLALSIAGLVDPRDGVATSANIPCITGRRIGDALSEVLGRPVLAANDADCLTLAEVNEGAGRGHDVVFCAIMGTGVGGGLAIGGKMVLGAGGVTGEWGHGPILNTMIEVDGETLHIPRFACGCGQSGCADTIGGARGIERLHQFLHGCEETSHGILDQWQAGEAKAGKTVSAFLELIADPLALVVNMTGASIVPVGGGLGSVTSLISALDVAVRKRILNRFDRVLVTPALRQDDGGLAGAAVLGHQGVRP</sequence>
<dbReference type="InterPro" id="IPR049874">
    <property type="entry name" value="ROK_cs"/>
</dbReference>
<accession>A0A561QVT6</accession>
<proteinExistence type="predicted"/>
<evidence type="ECO:0000256" key="3">
    <source>
        <dbReference type="ARBA" id="ARBA00022723"/>
    </source>
</evidence>
<dbReference type="AlphaFoldDB" id="A0A561QVT6"/>
<gene>
    <name evidence="10" type="ORF">FHW37_103302</name>
</gene>
<keyword evidence="7" id="KW-0067">ATP-binding</keyword>
<organism evidence="10 11">
    <name type="scientific">Neorhizobium alkalisoli</name>
    <dbReference type="NCBI Taxonomy" id="528178"/>
    <lineage>
        <taxon>Bacteria</taxon>
        <taxon>Pseudomonadati</taxon>
        <taxon>Pseudomonadota</taxon>
        <taxon>Alphaproteobacteria</taxon>
        <taxon>Hyphomicrobiales</taxon>
        <taxon>Rhizobiaceae</taxon>
        <taxon>Rhizobium/Agrobacterium group</taxon>
        <taxon>Neorhizobium</taxon>
    </lineage>
</organism>
<keyword evidence="8" id="KW-0119">Carbohydrate metabolism</keyword>
<keyword evidence="6" id="KW-0862">Zinc</keyword>
<evidence type="ECO:0000256" key="9">
    <source>
        <dbReference type="ARBA" id="ARBA00049065"/>
    </source>
</evidence>
<dbReference type="PANTHER" id="PTHR18964">
    <property type="entry name" value="ROK (REPRESSOR, ORF, KINASE) FAMILY"/>
    <property type="match status" value="1"/>
</dbReference>
<dbReference type="Proteomes" id="UP000320653">
    <property type="component" value="Unassembled WGS sequence"/>
</dbReference>
<reference evidence="10 11" key="1">
    <citation type="submission" date="2019-06" db="EMBL/GenBank/DDBJ databases">
        <title>Sorghum-associated microbial communities from plants grown in Nebraska, USA.</title>
        <authorList>
            <person name="Schachtman D."/>
        </authorList>
    </citation>
    <scope>NUCLEOTIDE SEQUENCE [LARGE SCALE GENOMIC DNA]</scope>
    <source>
        <strain evidence="10 11">1225</strain>
    </source>
</reference>
<dbReference type="OrthoDB" id="9810372at2"/>
<dbReference type="SUPFAM" id="SSF53067">
    <property type="entry name" value="Actin-like ATPase domain"/>
    <property type="match status" value="1"/>
</dbReference>
<dbReference type="InterPro" id="IPR000600">
    <property type="entry name" value="ROK"/>
</dbReference>
<comment type="caution">
    <text evidence="10">The sequence shown here is derived from an EMBL/GenBank/DDBJ whole genome shotgun (WGS) entry which is preliminary data.</text>
</comment>
<dbReference type="GO" id="GO:0005524">
    <property type="term" value="F:ATP binding"/>
    <property type="evidence" value="ECO:0007669"/>
    <property type="project" value="UniProtKB-KW"/>
</dbReference>
<evidence type="ECO:0000256" key="4">
    <source>
        <dbReference type="ARBA" id="ARBA00022741"/>
    </source>
</evidence>
<evidence type="ECO:0000256" key="2">
    <source>
        <dbReference type="ARBA" id="ARBA00022679"/>
    </source>
</evidence>
<dbReference type="Gene3D" id="3.30.420.40">
    <property type="match status" value="2"/>
</dbReference>
<dbReference type="GO" id="GO:0045127">
    <property type="term" value="F:N-acetylglucosamine kinase activity"/>
    <property type="evidence" value="ECO:0007669"/>
    <property type="project" value="UniProtKB-EC"/>
</dbReference>
<keyword evidence="11" id="KW-1185">Reference proteome</keyword>
<dbReference type="InterPro" id="IPR043129">
    <property type="entry name" value="ATPase_NBD"/>
</dbReference>
<name>A0A561QVT6_9HYPH</name>
<keyword evidence="2" id="KW-0808">Transferase</keyword>
<dbReference type="EC" id="2.7.1.59" evidence="1"/>
<evidence type="ECO:0000256" key="1">
    <source>
        <dbReference type="ARBA" id="ARBA00012122"/>
    </source>
</evidence>